<dbReference type="KEGG" id="asr:WL1483_2135"/>
<accession>A0A0S2SIP5</accession>
<dbReference type="InterPro" id="IPR010710">
    <property type="entry name" value="DUF1289"/>
</dbReference>
<sequence>MPSPCIGDCRAVGGICLGCGRTLGEIGRWSAMDEAQQRTLIEELKGERSSARCERCGEPLYCAVSAGEGIDGCWCNQTRPLPMAPDATRCLCRRCHALAQQQAGR</sequence>
<dbReference type="RefSeq" id="WP_060586209.1">
    <property type="nucleotide sequence ID" value="NZ_CP013067.1"/>
</dbReference>
<evidence type="ECO:0000313" key="2">
    <source>
        <dbReference type="Proteomes" id="UP000058114"/>
    </source>
</evidence>
<reference evidence="2" key="1">
    <citation type="submission" date="2015-10" db="EMBL/GenBank/DDBJ databases">
        <title>Complete Genome Sequence of Aeromonas schubertii strain WL1483.</title>
        <authorList>
            <person name="Liu L."/>
        </authorList>
    </citation>
    <scope>NUCLEOTIDE SEQUENCE [LARGE SCALE GENOMIC DNA]</scope>
    <source>
        <strain evidence="2">WL1483</strain>
    </source>
</reference>
<gene>
    <name evidence="1" type="ORF">WL1483_2135</name>
</gene>
<protein>
    <recommendedName>
        <fullName evidence="3">DUF1289 domain-containing protein</fullName>
    </recommendedName>
</protein>
<dbReference type="AlphaFoldDB" id="A0A0S2SIP5"/>
<proteinExistence type="predicted"/>
<name>A0A0S2SIP5_9GAMM</name>
<evidence type="ECO:0008006" key="3">
    <source>
        <dbReference type="Google" id="ProtNLM"/>
    </source>
</evidence>
<evidence type="ECO:0000313" key="1">
    <source>
        <dbReference type="EMBL" id="ALP41554.1"/>
    </source>
</evidence>
<reference evidence="1 2" key="2">
    <citation type="journal article" date="2016" name="Genome Announc.">
        <title>Complete Genome Sequence of the Highly Virulent Aeromonas schubertii Strain WL1483, Isolated from Diseased Snakehead Fish (Channa argus) in China.</title>
        <authorList>
            <person name="Liu L."/>
            <person name="Li N."/>
            <person name="Zhang D."/>
            <person name="Fu X."/>
            <person name="Shi C."/>
            <person name="Lin Q."/>
            <person name="Hao G."/>
        </authorList>
    </citation>
    <scope>NUCLEOTIDE SEQUENCE [LARGE SCALE GENOMIC DNA]</scope>
    <source>
        <strain evidence="1 2">WL1483</strain>
    </source>
</reference>
<dbReference type="EMBL" id="CP013067">
    <property type="protein sequence ID" value="ALP41554.1"/>
    <property type="molecule type" value="Genomic_DNA"/>
</dbReference>
<organism evidence="1 2">
    <name type="scientific">Aeromonas schubertii</name>
    <dbReference type="NCBI Taxonomy" id="652"/>
    <lineage>
        <taxon>Bacteria</taxon>
        <taxon>Pseudomonadati</taxon>
        <taxon>Pseudomonadota</taxon>
        <taxon>Gammaproteobacteria</taxon>
        <taxon>Aeromonadales</taxon>
        <taxon>Aeromonadaceae</taxon>
        <taxon>Aeromonas</taxon>
    </lineage>
</organism>
<dbReference type="Proteomes" id="UP000058114">
    <property type="component" value="Chromosome"/>
</dbReference>
<dbReference type="Pfam" id="PF06945">
    <property type="entry name" value="DUF1289"/>
    <property type="match status" value="1"/>
</dbReference>
<dbReference type="PATRIC" id="fig|652.5.peg.2293"/>